<dbReference type="Gene3D" id="2.40.50.100">
    <property type="match status" value="1"/>
</dbReference>
<evidence type="ECO:0000256" key="6">
    <source>
        <dbReference type="ARBA" id="ARBA00038880"/>
    </source>
</evidence>
<dbReference type="PANTHER" id="PTHR43178:SF5">
    <property type="entry name" value="LIPOAMIDE ACYLTRANSFERASE COMPONENT OF BRANCHED-CHAIN ALPHA-KETO ACID DEHYDROGENASE COMPLEX, MITOCHONDRIAL"/>
    <property type="match status" value="1"/>
</dbReference>
<evidence type="ECO:0000313" key="12">
    <source>
        <dbReference type="Proteomes" id="UP001174909"/>
    </source>
</evidence>
<dbReference type="GO" id="GO:0016407">
    <property type="term" value="F:acetyltransferase activity"/>
    <property type="evidence" value="ECO:0007669"/>
    <property type="project" value="TreeGrafter"/>
</dbReference>
<comment type="caution">
    <text evidence="11">The sequence shown here is derived from an EMBL/GenBank/DDBJ whole genome shotgun (WGS) entry which is preliminary data.</text>
</comment>
<dbReference type="Proteomes" id="UP001174909">
    <property type="component" value="Unassembled WGS sequence"/>
</dbReference>
<dbReference type="InterPro" id="IPR050743">
    <property type="entry name" value="2-oxoacid_DH_E2_comp"/>
</dbReference>
<accession>A0AA35R4V5</accession>
<evidence type="ECO:0000259" key="10">
    <source>
        <dbReference type="PROSITE" id="PS50968"/>
    </source>
</evidence>
<dbReference type="InterPro" id="IPR003016">
    <property type="entry name" value="2-oxoA_DH_lipoyl-BS"/>
</dbReference>
<dbReference type="InterPro" id="IPR011053">
    <property type="entry name" value="Single_hybrid_motif"/>
</dbReference>
<dbReference type="PROSITE" id="PS50968">
    <property type="entry name" value="BIOTINYL_LIPOYL"/>
    <property type="match status" value="1"/>
</dbReference>
<keyword evidence="2" id="KW-0808">Transferase</keyword>
<keyword evidence="3" id="KW-0450">Lipoyl</keyword>
<feature type="compositionally biased region" description="Low complexity" evidence="9">
    <location>
        <begin position="75"/>
        <end position="115"/>
    </location>
</feature>
<dbReference type="EMBL" id="CASHTH010000476">
    <property type="protein sequence ID" value="CAI8002367.1"/>
    <property type="molecule type" value="Genomic_DNA"/>
</dbReference>
<keyword evidence="12" id="KW-1185">Reference proteome</keyword>
<feature type="domain" description="Lipoyl-binding" evidence="10">
    <location>
        <begin position="2"/>
        <end position="77"/>
    </location>
</feature>
<feature type="region of interest" description="Disordered" evidence="9">
    <location>
        <begin position="74"/>
        <end position="160"/>
    </location>
</feature>
<sequence length="202" mass="20271">MAQTIELPHVGESVVEGTIGKWLKKPGDKVERYEPLVEVVTDKVTMEVPSPVDGSLVKILAQEGETVPMGAPIAEVETSDSPSSESAAPETSVSPTQVEAAAVPTALATPTTAHTEPVEGQAAPPASRIGYLNTSATMIGPTGGGSGDDSPPAPPPEQTAAVLAASLAAQVAIETPTVAAPASDGSRRLSPAVTPAGPGARR</sequence>
<protein>
    <recommendedName>
        <fullName evidence="7">Lipoamide acyltransferase component of branched-chain alpha-keto acid dehydrogenase complex, mitochondrial</fullName>
        <ecNumber evidence="6">2.3.1.168</ecNumber>
    </recommendedName>
    <alternativeName>
        <fullName evidence="8">Branched-chain alpha-keto acid dehydrogenase complex component E2</fullName>
    </alternativeName>
</protein>
<dbReference type="PANTHER" id="PTHR43178">
    <property type="entry name" value="DIHYDROLIPOAMIDE ACETYLTRANSFERASE COMPONENT OF PYRUVATE DEHYDROGENASE COMPLEX"/>
    <property type="match status" value="1"/>
</dbReference>
<feature type="region of interest" description="Disordered" evidence="9">
    <location>
        <begin position="178"/>
        <end position="202"/>
    </location>
</feature>
<evidence type="ECO:0000313" key="11">
    <source>
        <dbReference type="EMBL" id="CAI8002367.1"/>
    </source>
</evidence>
<evidence type="ECO:0000256" key="3">
    <source>
        <dbReference type="ARBA" id="ARBA00022823"/>
    </source>
</evidence>
<dbReference type="GO" id="GO:0031405">
    <property type="term" value="F:lipoic acid binding"/>
    <property type="evidence" value="ECO:0007669"/>
    <property type="project" value="TreeGrafter"/>
</dbReference>
<dbReference type="EC" id="2.3.1.168" evidence="6"/>
<dbReference type="CDD" id="cd06849">
    <property type="entry name" value="lipoyl_domain"/>
    <property type="match status" value="1"/>
</dbReference>
<organism evidence="11 12">
    <name type="scientific">Geodia barretti</name>
    <name type="common">Barrett's horny sponge</name>
    <dbReference type="NCBI Taxonomy" id="519541"/>
    <lineage>
        <taxon>Eukaryota</taxon>
        <taxon>Metazoa</taxon>
        <taxon>Porifera</taxon>
        <taxon>Demospongiae</taxon>
        <taxon>Heteroscleromorpha</taxon>
        <taxon>Tetractinellida</taxon>
        <taxon>Astrophorina</taxon>
        <taxon>Geodiidae</taxon>
        <taxon>Geodia</taxon>
    </lineage>
</organism>
<dbReference type="Pfam" id="PF00364">
    <property type="entry name" value="Biotin_lipoyl"/>
    <property type="match status" value="1"/>
</dbReference>
<dbReference type="InterPro" id="IPR000089">
    <property type="entry name" value="Biotin_lipoyl"/>
</dbReference>
<evidence type="ECO:0000256" key="4">
    <source>
        <dbReference type="ARBA" id="ARBA00022946"/>
    </source>
</evidence>
<proteinExistence type="predicted"/>
<dbReference type="SUPFAM" id="SSF51230">
    <property type="entry name" value="Single hybrid motif"/>
    <property type="match status" value="1"/>
</dbReference>
<reference evidence="11" key="1">
    <citation type="submission" date="2023-03" db="EMBL/GenBank/DDBJ databases">
        <authorList>
            <person name="Steffen K."/>
            <person name="Cardenas P."/>
        </authorList>
    </citation>
    <scope>NUCLEOTIDE SEQUENCE</scope>
</reference>
<dbReference type="PROSITE" id="PS00189">
    <property type="entry name" value="LIPOYL"/>
    <property type="match status" value="1"/>
</dbReference>
<evidence type="ECO:0000256" key="8">
    <source>
        <dbReference type="ARBA" id="ARBA00042008"/>
    </source>
</evidence>
<keyword evidence="4" id="KW-0809">Transit peptide</keyword>
<evidence type="ECO:0000256" key="1">
    <source>
        <dbReference type="ARBA" id="ARBA00001938"/>
    </source>
</evidence>
<dbReference type="AlphaFoldDB" id="A0AA35R4V5"/>
<evidence type="ECO:0000256" key="5">
    <source>
        <dbReference type="ARBA" id="ARBA00023315"/>
    </source>
</evidence>
<dbReference type="GO" id="GO:0005737">
    <property type="term" value="C:cytoplasm"/>
    <property type="evidence" value="ECO:0007669"/>
    <property type="project" value="TreeGrafter"/>
</dbReference>
<evidence type="ECO:0000256" key="9">
    <source>
        <dbReference type="SAM" id="MobiDB-lite"/>
    </source>
</evidence>
<gene>
    <name evidence="11" type="ORF">GBAR_LOCUS3377</name>
</gene>
<comment type="cofactor">
    <cofactor evidence="1">
        <name>(R)-lipoate</name>
        <dbReference type="ChEBI" id="CHEBI:83088"/>
    </cofactor>
</comment>
<name>A0AA35R4V5_GEOBA</name>
<dbReference type="GO" id="GO:0043754">
    <property type="term" value="F:dihydrolipoamide branched chain acyltransferase activity"/>
    <property type="evidence" value="ECO:0007669"/>
    <property type="project" value="UniProtKB-EC"/>
</dbReference>
<keyword evidence="5" id="KW-0012">Acyltransferase</keyword>
<evidence type="ECO:0000256" key="7">
    <source>
        <dbReference type="ARBA" id="ARBA00039275"/>
    </source>
</evidence>
<evidence type="ECO:0000256" key="2">
    <source>
        <dbReference type="ARBA" id="ARBA00022679"/>
    </source>
</evidence>